<dbReference type="InterPro" id="IPR011990">
    <property type="entry name" value="TPR-like_helical_dom_sf"/>
</dbReference>
<evidence type="ECO:0000256" key="4">
    <source>
        <dbReference type="ARBA" id="ARBA00023136"/>
    </source>
</evidence>
<accession>A0ABX2AIR7</accession>
<dbReference type="InterPro" id="IPR012944">
    <property type="entry name" value="SusD_RagB_dom"/>
</dbReference>
<sequence length="521" mass="59804">MKTIYKYIIGVAAVCSLASCNDFLEIYPENSLPADKFWATKEDVESELMNGYYVLRNSVIDNLIPWGEFRSGCLTNSPGTGANALQKFEIKSSNKTYCSWANMYQIVNTANLVLENAGKAQANDDTYRPEEMNSHYCEAYFLRALAYFYIVRNWREAPLALKAYDTDEVPYALPKSTDEQIIAQIKNDLYEAIRLDAAKEAFETTWETKGRATKWAIYALMADVCLWNSDFDEAIKYADMILGATSNRAPRFMTTATHNSWFSMFNPGNSNESIFEMQWSHERYSGGVAQTNNLPNIFRSTQNSSFSQYKISDILKEEFVADYTDISTRYLLQPDMAVRTLYGSYVGDGYLWKYNGGTSRTDERTETYYDPNFIIYRVADVMLMKAEALVMRSLGGNAADYKTALELVNKIRLRTNLNPDETITENSDASTILQYILSERLKEFVGEGKSWYDMLRMGHYANSNGIDFKTTFLISNVVKYNKASIESWFRSVLSNENAWYLPITDEEIKYNQNLVQNPYYI</sequence>
<proteinExistence type="inferred from homology"/>
<evidence type="ECO:0000256" key="3">
    <source>
        <dbReference type="ARBA" id="ARBA00022729"/>
    </source>
</evidence>
<dbReference type="Gene3D" id="1.25.40.390">
    <property type="match status" value="1"/>
</dbReference>
<organism evidence="8 9">
    <name type="scientific">Xylanibacter muris</name>
    <dbReference type="NCBI Taxonomy" id="2736290"/>
    <lineage>
        <taxon>Bacteria</taxon>
        <taxon>Pseudomonadati</taxon>
        <taxon>Bacteroidota</taxon>
        <taxon>Bacteroidia</taxon>
        <taxon>Bacteroidales</taxon>
        <taxon>Prevotellaceae</taxon>
        <taxon>Xylanibacter</taxon>
    </lineage>
</organism>
<dbReference type="Proteomes" id="UP000714420">
    <property type="component" value="Unassembled WGS sequence"/>
</dbReference>
<feature type="domain" description="RagB/SusD" evidence="6">
    <location>
        <begin position="361"/>
        <end position="520"/>
    </location>
</feature>
<keyword evidence="4" id="KW-0472">Membrane</keyword>
<dbReference type="InterPro" id="IPR033985">
    <property type="entry name" value="SusD-like_N"/>
</dbReference>
<comment type="similarity">
    <text evidence="2">Belongs to the SusD family.</text>
</comment>
<reference evidence="8 9" key="1">
    <citation type="submission" date="2020-05" db="EMBL/GenBank/DDBJ databases">
        <title>Distinct polysaccharide utilization as determinants for interspecies competition between intestinal Prevotella spp.</title>
        <authorList>
            <person name="Galvez E.J.C."/>
            <person name="Iljazovic A."/>
            <person name="Strowig T."/>
        </authorList>
    </citation>
    <scope>NUCLEOTIDE SEQUENCE [LARGE SCALE GENOMIC DNA]</scope>
    <source>
        <strain evidence="8 9">PMUR</strain>
    </source>
</reference>
<dbReference type="SUPFAM" id="SSF48452">
    <property type="entry name" value="TPR-like"/>
    <property type="match status" value="1"/>
</dbReference>
<name>A0ABX2AIR7_9BACT</name>
<protein>
    <submittedName>
        <fullName evidence="8">RagB/SusD family nutrient uptake outer membrane protein</fullName>
    </submittedName>
</protein>
<dbReference type="RefSeq" id="WP_172272531.1">
    <property type="nucleotide sequence ID" value="NZ_CASGMU010000001.1"/>
</dbReference>
<comment type="subcellular location">
    <subcellularLocation>
        <location evidence="1">Cell outer membrane</location>
    </subcellularLocation>
</comment>
<evidence type="ECO:0000259" key="6">
    <source>
        <dbReference type="Pfam" id="PF07980"/>
    </source>
</evidence>
<dbReference type="PROSITE" id="PS51257">
    <property type="entry name" value="PROKAR_LIPOPROTEIN"/>
    <property type="match status" value="1"/>
</dbReference>
<evidence type="ECO:0000313" key="9">
    <source>
        <dbReference type="Proteomes" id="UP000714420"/>
    </source>
</evidence>
<keyword evidence="9" id="KW-1185">Reference proteome</keyword>
<keyword evidence="3" id="KW-0732">Signal</keyword>
<evidence type="ECO:0000256" key="1">
    <source>
        <dbReference type="ARBA" id="ARBA00004442"/>
    </source>
</evidence>
<evidence type="ECO:0000256" key="2">
    <source>
        <dbReference type="ARBA" id="ARBA00006275"/>
    </source>
</evidence>
<gene>
    <name evidence="8" type="ORF">HPS56_01060</name>
</gene>
<keyword evidence="5" id="KW-0998">Cell outer membrane</keyword>
<comment type="caution">
    <text evidence="8">The sequence shown here is derived from an EMBL/GenBank/DDBJ whole genome shotgun (WGS) entry which is preliminary data.</text>
</comment>
<dbReference type="Pfam" id="PF07980">
    <property type="entry name" value="SusD_RagB"/>
    <property type="match status" value="1"/>
</dbReference>
<feature type="domain" description="SusD-like N-terminal" evidence="7">
    <location>
        <begin position="89"/>
        <end position="226"/>
    </location>
</feature>
<dbReference type="CDD" id="cd08977">
    <property type="entry name" value="SusD"/>
    <property type="match status" value="1"/>
</dbReference>
<evidence type="ECO:0000259" key="7">
    <source>
        <dbReference type="Pfam" id="PF14322"/>
    </source>
</evidence>
<evidence type="ECO:0000256" key="5">
    <source>
        <dbReference type="ARBA" id="ARBA00023237"/>
    </source>
</evidence>
<dbReference type="EMBL" id="JABKKF010000001">
    <property type="protein sequence ID" value="NPD90963.1"/>
    <property type="molecule type" value="Genomic_DNA"/>
</dbReference>
<dbReference type="Pfam" id="PF14322">
    <property type="entry name" value="SusD-like_3"/>
    <property type="match status" value="1"/>
</dbReference>
<evidence type="ECO:0000313" key="8">
    <source>
        <dbReference type="EMBL" id="NPD90963.1"/>
    </source>
</evidence>